<reference evidence="1" key="2">
    <citation type="submission" date="2020-07" db="EMBL/GenBank/DDBJ databases">
        <authorList>
            <person name="Vera ALvarez R."/>
            <person name="Arias-Moreno D.M."/>
            <person name="Jimenez-Jacinto V."/>
            <person name="Jimenez-Bremont J.F."/>
            <person name="Swaminathan K."/>
            <person name="Moose S.P."/>
            <person name="Guerrero-Gonzalez M.L."/>
            <person name="Marino-Ramirez L."/>
            <person name="Landsman D."/>
            <person name="Rodriguez-Kessler M."/>
            <person name="Delgado-Sanchez P."/>
        </authorList>
    </citation>
    <scope>NUCLEOTIDE SEQUENCE</scope>
    <source>
        <tissue evidence="1">Cladode</tissue>
    </source>
</reference>
<sequence>MGFITLSTRSKILVKAVGTSILQSGWPTMAGIIGFTQLPDSLWKKRQINMAQRSRGLCNHSDLAEGRTDSFQCINIAKDEIVQMSFQACCQNKELGVWI</sequence>
<reference evidence="1" key="1">
    <citation type="journal article" date="2013" name="J. Plant Res.">
        <title>Effect of fungi and light on seed germination of three Opuntia species from semiarid lands of central Mexico.</title>
        <authorList>
            <person name="Delgado-Sanchez P."/>
            <person name="Jimenez-Bremont J.F."/>
            <person name="Guerrero-Gonzalez Mde L."/>
            <person name="Flores J."/>
        </authorList>
    </citation>
    <scope>NUCLEOTIDE SEQUENCE</scope>
    <source>
        <tissue evidence="1">Cladode</tissue>
    </source>
</reference>
<name>A0A7C9D207_OPUST</name>
<protein>
    <submittedName>
        <fullName evidence="1">Uncharacterized protein</fullName>
    </submittedName>
</protein>
<accession>A0A7C9D207</accession>
<organism evidence="1">
    <name type="scientific">Opuntia streptacantha</name>
    <name type="common">Prickly pear cactus</name>
    <name type="synonym">Opuntia cardona</name>
    <dbReference type="NCBI Taxonomy" id="393608"/>
    <lineage>
        <taxon>Eukaryota</taxon>
        <taxon>Viridiplantae</taxon>
        <taxon>Streptophyta</taxon>
        <taxon>Embryophyta</taxon>
        <taxon>Tracheophyta</taxon>
        <taxon>Spermatophyta</taxon>
        <taxon>Magnoliopsida</taxon>
        <taxon>eudicotyledons</taxon>
        <taxon>Gunneridae</taxon>
        <taxon>Pentapetalae</taxon>
        <taxon>Caryophyllales</taxon>
        <taxon>Cactineae</taxon>
        <taxon>Cactaceae</taxon>
        <taxon>Opuntioideae</taxon>
        <taxon>Opuntia</taxon>
    </lineage>
</organism>
<dbReference type="AlphaFoldDB" id="A0A7C9D207"/>
<dbReference type="EMBL" id="GISG01064115">
    <property type="protein sequence ID" value="MBA4627908.1"/>
    <property type="molecule type" value="Transcribed_RNA"/>
</dbReference>
<evidence type="ECO:0000313" key="1">
    <source>
        <dbReference type="EMBL" id="MBA4627908.1"/>
    </source>
</evidence>
<proteinExistence type="predicted"/>